<evidence type="ECO:0000313" key="5">
    <source>
        <dbReference type="Proteomes" id="UP000075884"/>
    </source>
</evidence>
<dbReference type="AlphaFoldDB" id="A0A182NX28"/>
<feature type="repeat" description="ANK" evidence="3">
    <location>
        <begin position="98"/>
        <end position="130"/>
    </location>
</feature>
<organism evidence="4 5">
    <name type="scientific">Anopheles dirus</name>
    <dbReference type="NCBI Taxonomy" id="7168"/>
    <lineage>
        <taxon>Eukaryota</taxon>
        <taxon>Metazoa</taxon>
        <taxon>Ecdysozoa</taxon>
        <taxon>Arthropoda</taxon>
        <taxon>Hexapoda</taxon>
        <taxon>Insecta</taxon>
        <taxon>Pterygota</taxon>
        <taxon>Neoptera</taxon>
        <taxon>Endopterygota</taxon>
        <taxon>Diptera</taxon>
        <taxon>Nematocera</taxon>
        <taxon>Culicoidea</taxon>
        <taxon>Culicidae</taxon>
        <taxon>Anophelinae</taxon>
        <taxon>Anopheles</taxon>
    </lineage>
</organism>
<dbReference type="PROSITE" id="PS50297">
    <property type="entry name" value="ANK_REP_REGION"/>
    <property type="match status" value="1"/>
</dbReference>
<keyword evidence="5" id="KW-1185">Reference proteome</keyword>
<keyword evidence="2 3" id="KW-0040">ANK repeat</keyword>
<protein>
    <submittedName>
        <fullName evidence="4">ANK_REP_REGION domain-containing protein</fullName>
    </submittedName>
</protein>
<dbReference type="Proteomes" id="UP000075884">
    <property type="component" value="Unassembled WGS sequence"/>
</dbReference>
<evidence type="ECO:0000256" key="2">
    <source>
        <dbReference type="ARBA" id="ARBA00023043"/>
    </source>
</evidence>
<accession>A0A182NX28</accession>
<dbReference type="PANTHER" id="PTHR24198:SF165">
    <property type="entry name" value="ANKYRIN REPEAT-CONTAINING PROTEIN-RELATED"/>
    <property type="match status" value="1"/>
</dbReference>
<dbReference type="STRING" id="7168.A0A182NX28"/>
<dbReference type="EnsemblMetazoa" id="ADIR014425-RA">
    <property type="protein sequence ID" value="ADIR014425-PA"/>
    <property type="gene ID" value="ADIR014425"/>
</dbReference>
<evidence type="ECO:0000256" key="3">
    <source>
        <dbReference type="PROSITE-ProRule" id="PRU00023"/>
    </source>
</evidence>
<dbReference type="SMART" id="SM00248">
    <property type="entry name" value="ANK"/>
    <property type="match status" value="3"/>
</dbReference>
<dbReference type="VEuPathDB" id="VectorBase:ADIR014425"/>
<proteinExistence type="predicted"/>
<dbReference type="Gene3D" id="1.25.40.20">
    <property type="entry name" value="Ankyrin repeat-containing domain"/>
    <property type="match status" value="1"/>
</dbReference>
<evidence type="ECO:0000256" key="1">
    <source>
        <dbReference type="ARBA" id="ARBA00022737"/>
    </source>
</evidence>
<dbReference type="InterPro" id="IPR036770">
    <property type="entry name" value="Ankyrin_rpt-contain_sf"/>
</dbReference>
<dbReference type="Pfam" id="PF12796">
    <property type="entry name" value="Ank_2"/>
    <property type="match status" value="1"/>
</dbReference>
<dbReference type="PANTHER" id="PTHR24198">
    <property type="entry name" value="ANKYRIN REPEAT AND PROTEIN KINASE DOMAIN-CONTAINING PROTEIN"/>
    <property type="match status" value="1"/>
</dbReference>
<dbReference type="InterPro" id="IPR002110">
    <property type="entry name" value="Ankyrin_rpt"/>
</dbReference>
<reference evidence="5" key="1">
    <citation type="submission" date="2013-03" db="EMBL/GenBank/DDBJ databases">
        <title>The Genome Sequence of Anopheles dirus WRAIR2.</title>
        <authorList>
            <consortium name="The Broad Institute Genomics Platform"/>
            <person name="Neafsey D.E."/>
            <person name="Walton C."/>
            <person name="Walker B."/>
            <person name="Young S.K."/>
            <person name="Zeng Q."/>
            <person name="Gargeya S."/>
            <person name="Fitzgerald M."/>
            <person name="Haas B."/>
            <person name="Abouelleil A."/>
            <person name="Allen A.W."/>
            <person name="Alvarado L."/>
            <person name="Arachchi H.M."/>
            <person name="Berlin A.M."/>
            <person name="Chapman S.B."/>
            <person name="Gainer-Dewar J."/>
            <person name="Goldberg J."/>
            <person name="Griggs A."/>
            <person name="Gujja S."/>
            <person name="Hansen M."/>
            <person name="Howarth C."/>
            <person name="Imamovic A."/>
            <person name="Ireland A."/>
            <person name="Larimer J."/>
            <person name="McCowan C."/>
            <person name="Murphy C."/>
            <person name="Pearson M."/>
            <person name="Poon T.W."/>
            <person name="Priest M."/>
            <person name="Roberts A."/>
            <person name="Saif S."/>
            <person name="Shea T."/>
            <person name="Sisk P."/>
            <person name="Sykes S."/>
            <person name="Wortman J."/>
            <person name="Nusbaum C."/>
            <person name="Birren B."/>
        </authorList>
    </citation>
    <scope>NUCLEOTIDE SEQUENCE [LARGE SCALE GENOMIC DNA]</scope>
    <source>
        <strain evidence="5">WRAIR2</strain>
    </source>
</reference>
<name>A0A182NX28_9DIPT</name>
<dbReference type="SUPFAM" id="SSF48403">
    <property type="entry name" value="Ankyrin repeat"/>
    <property type="match status" value="1"/>
</dbReference>
<keyword evidence="1" id="KW-0677">Repeat</keyword>
<dbReference type="PROSITE" id="PS50088">
    <property type="entry name" value="ANK_REPEAT"/>
    <property type="match status" value="1"/>
</dbReference>
<evidence type="ECO:0000313" key="4">
    <source>
        <dbReference type="EnsemblMetazoa" id="ADIR014425-PA"/>
    </source>
</evidence>
<sequence length="138" mass="16111">MSYRNIWRAIKSDNMKQVSKLIRKSRRSNWNAFYHALMSNNLDCVKLMRKYFRPRTNSVSCDDGLTYLAAACKRSLSLDIVKYLLRLDKSLVHQEDYRNRTPLYYAVARDRFDIVELLLACGAVVNVTIQSHGPFRDG</sequence>
<reference evidence="4" key="2">
    <citation type="submission" date="2020-05" db="UniProtKB">
        <authorList>
            <consortium name="EnsemblMetazoa"/>
        </authorList>
    </citation>
    <scope>IDENTIFICATION</scope>
    <source>
        <strain evidence="4">WRAIR2</strain>
    </source>
</reference>